<name>A0AAD9JKQ9_9ANNE</name>
<comment type="caution">
    <text evidence="14">The sequence shown here is derived from an EMBL/GenBank/DDBJ whole genome shotgun (WGS) entry which is preliminary data.</text>
</comment>
<evidence type="ECO:0000313" key="15">
    <source>
        <dbReference type="Proteomes" id="UP001208570"/>
    </source>
</evidence>
<reference evidence="14" key="1">
    <citation type="journal article" date="2023" name="Mol. Biol. Evol.">
        <title>Third-Generation Sequencing Reveals the Adaptive Role of the Epigenome in Three Deep-Sea Polychaetes.</title>
        <authorList>
            <person name="Perez M."/>
            <person name="Aroh O."/>
            <person name="Sun Y."/>
            <person name="Lan Y."/>
            <person name="Juniper S.K."/>
            <person name="Young C.R."/>
            <person name="Angers B."/>
            <person name="Qian P.Y."/>
        </authorList>
    </citation>
    <scope>NUCLEOTIDE SEQUENCE</scope>
    <source>
        <strain evidence="14">P08H-3</strain>
    </source>
</reference>
<evidence type="ECO:0000256" key="10">
    <source>
        <dbReference type="ARBA" id="ARBA00046271"/>
    </source>
</evidence>
<dbReference type="GO" id="GO:0016560">
    <property type="term" value="P:protein import into peroxisome matrix, docking"/>
    <property type="evidence" value="ECO:0007669"/>
    <property type="project" value="InterPro"/>
</dbReference>
<organism evidence="14 15">
    <name type="scientific">Paralvinella palmiformis</name>
    <dbReference type="NCBI Taxonomy" id="53620"/>
    <lineage>
        <taxon>Eukaryota</taxon>
        <taxon>Metazoa</taxon>
        <taxon>Spiralia</taxon>
        <taxon>Lophotrochozoa</taxon>
        <taxon>Annelida</taxon>
        <taxon>Polychaeta</taxon>
        <taxon>Sedentaria</taxon>
        <taxon>Canalipalpata</taxon>
        <taxon>Terebellida</taxon>
        <taxon>Terebelliformia</taxon>
        <taxon>Alvinellidae</taxon>
        <taxon>Paralvinella</taxon>
    </lineage>
</organism>
<keyword evidence="6" id="KW-0811">Translocation</keyword>
<feature type="domain" description="Peroxin 13 N-terminal" evidence="13">
    <location>
        <begin position="161"/>
        <end position="297"/>
    </location>
</feature>
<evidence type="ECO:0000256" key="2">
    <source>
        <dbReference type="ARBA" id="ARBA00022448"/>
    </source>
</evidence>
<protein>
    <recommendedName>
        <fullName evidence="9">Peroxin-13</fullName>
    </recommendedName>
</protein>
<evidence type="ECO:0000259" key="13">
    <source>
        <dbReference type="Pfam" id="PF04088"/>
    </source>
</evidence>
<evidence type="ECO:0000256" key="7">
    <source>
        <dbReference type="ARBA" id="ARBA00023136"/>
    </source>
</evidence>
<evidence type="ECO:0000256" key="6">
    <source>
        <dbReference type="ARBA" id="ARBA00023010"/>
    </source>
</evidence>
<feature type="compositionally biased region" description="Polar residues" evidence="11">
    <location>
        <begin position="12"/>
        <end position="25"/>
    </location>
</feature>
<feature type="non-terminal residue" evidence="14">
    <location>
        <position position="1"/>
    </location>
</feature>
<evidence type="ECO:0000256" key="9">
    <source>
        <dbReference type="ARBA" id="ARBA00029693"/>
    </source>
</evidence>
<accession>A0AAD9JKQ9</accession>
<dbReference type="Proteomes" id="UP001208570">
    <property type="component" value="Unassembled WGS sequence"/>
</dbReference>
<dbReference type="GO" id="GO:1990429">
    <property type="term" value="C:peroxisomal importomer complex"/>
    <property type="evidence" value="ECO:0007669"/>
    <property type="project" value="TreeGrafter"/>
</dbReference>
<keyword evidence="15" id="KW-1185">Reference proteome</keyword>
<keyword evidence="5 12" id="KW-1133">Transmembrane helix</keyword>
<keyword evidence="7 12" id="KW-0472">Membrane</keyword>
<dbReference type="AlphaFoldDB" id="A0AAD9JKQ9"/>
<dbReference type="PANTHER" id="PTHR19332">
    <property type="entry name" value="PEROXISOMAL MEMBRANE PROTEIN PEX13"/>
    <property type="match status" value="1"/>
</dbReference>
<dbReference type="PANTHER" id="PTHR19332:SF1">
    <property type="entry name" value="PEROXISOMAL MEMBRANE PROTEIN PEX13"/>
    <property type="match status" value="1"/>
</dbReference>
<comment type="subcellular location">
    <subcellularLocation>
        <location evidence="10">Peroxisome membrane</location>
    </subcellularLocation>
</comment>
<feature type="transmembrane region" description="Helical" evidence="12">
    <location>
        <begin position="277"/>
        <end position="297"/>
    </location>
</feature>
<gene>
    <name evidence="14" type="ORF">LSH36_266g01012</name>
</gene>
<keyword evidence="4" id="KW-0653">Protein transport</keyword>
<evidence type="ECO:0000256" key="8">
    <source>
        <dbReference type="ARBA" id="ARBA00023140"/>
    </source>
</evidence>
<comment type="similarity">
    <text evidence="1">Belongs to the peroxin-13 family.</text>
</comment>
<evidence type="ECO:0000256" key="1">
    <source>
        <dbReference type="ARBA" id="ARBA00006033"/>
    </source>
</evidence>
<keyword evidence="8" id="KW-0576">Peroxisome</keyword>
<sequence>MSAPPKPWERTGINNQNGNNAMTGHMSSYSSEPALAFYEIGAAFTSTTAVGPISLTHSSLPLSDTLVPDATQRVTTAMPHAPPPVPTRPAQQRTMQSYNGFSSGLGGTYGSTYGGYSSYGGYSPYGGSMYGGMCGGYGNYGGYGMNRFNNQLENGYAPNSFARQAEESSRQAFQSIESIVQAVGSVSMMLESSFYAVYNSFRAVVGVADHFSRMKMAFAQIFSAFAVIRTLRWLYHKLLVLLRLRHGSSTDDVWMQAAEGAIAVTDPDGKGTGRSSWPIMLFFAIIIGGPWLIWRLLSSITGRKGYALSKNVSGTIVVDEETYAVNGSGMPDEAFDITVKD</sequence>
<evidence type="ECO:0000256" key="3">
    <source>
        <dbReference type="ARBA" id="ARBA00022692"/>
    </source>
</evidence>
<dbReference type="GO" id="GO:0005778">
    <property type="term" value="C:peroxisomal membrane"/>
    <property type="evidence" value="ECO:0007669"/>
    <property type="project" value="UniProtKB-SubCell"/>
</dbReference>
<evidence type="ECO:0000256" key="11">
    <source>
        <dbReference type="SAM" id="MobiDB-lite"/>
    </source>
</evidence>
<proteinExistence type="inferred from homology"/>
<dbReference type="InterPro" id="IPR035463">
    <property type="entry name" value="Pex13"/>
</dbReference>
<keyword evidence="2" id="KW-0813">Transport</keyword>
<evidence type="ECO:0000256" key="4">
    <source>
        <dbReference type="ARBA" id="ARBA00022927"/>
    </source>
</evidence>
<dbReference type="InterPro" id="IPR007223">
    <property type="entry name" value="Peroxin-13_N"/>
</dbReference>
<evidence type="ECO:0000256" key="12">
    <source>
        <dbReference type="SAM" id="Phobius"/>
    </source>
</evidence>
<dbReference type="EMBL" id="JAODUP010000266">
    <property type="protein sequence ID" value="KAK2154521.1"/>
    <property type="molecule type" value="Genomic_DNA"/>
</dbReference>
<feature type="region of interest" description="Disordered" evidence="11">
    <location>
        <begin position="1"/>
        <end position="25"/>
    </location>
</feature>
<evidence type="ECO:0000313" key="14">
    <source>
        <dbReference type="EMBL" id="KAK2154521.1"/>
    </source>
</evidence>
<evidence type="ECO:0000256" key="5">
    <source>
        <dbReference type="ARBA" id="ARBA00022989"/>
    </source>
</evidence>
<dbReference type="Pfam" id="PF04088">
    <property type="entry name" value="Peroxin-13_N"/>
    <property type="match status" value="1"/>
</dbReference>
<keyword evidence="3 12" id="KW-0812">Transmembrane</keyword>